<feature type="region of interest" description="Disordered" evidence="2">
    <location>
        <begin position="1"/>
        <end position="20"/>
    </location>
</feature>
<feature type="compositionally biased region" description="Polar residues" evidence="2">
    <location>
        <begin position="258"/>
        <end position="274"/>
    </location>
</feature>
<evidence type="ECO:0000256" key="1">
    <source>
        <dbReference type="SAM" id="Coils"/>
    </source>
</evidence>
<name>A0AA88DIC6_FICCA</name>
<sequence>METPNTEIPSSSSSSAIQPTPAPFALILSPSMRKSSASKLDYLFENDSQARPKKISSGRKLKQQLRDGHKNIGTLGQPSGKFDYIVKYTPPSRITEPIVPTGWDDDTDDHLRRPPPPSLPTASPVLPCSRQTQKYLQKQEQQFPTPCNLTFLERLESQIQRTHLELLRLASTTSFLNILFAEKETEMKFLQTQLTALKTQAHTGFSMPSTMPWQFVTIPKEEQPLPTVPQREDHVLQLKKLIDQDDALRKLKGKQKGTESTSSQMMVQLQQLNISSEEESVPEDSDWSSNVSEIEEPTSP</sequence>
<dbReference type="AlphaFoldDB" id="A0AA88DIC6"/>
<evidence type="ECO:0000313" key="4">
    <source>
        <dbReference type="Proteomes" id="UP001187192"/>
    </source>
</evidence>
<dbReference type="Proteomes" id="UP001187192">
    <property type="component" value="Unassembled WGS sequence"/>
</dbReference>
<feature type="coiled-coil region" evidence="1">
    <location>
        <begin position="152"/>
        <end position="200"/>
    </location>
</feature>
<evidence type="ECO:0000256" key="2">
    <source>
        <dbReference type="SAM" id="MobiDB-lite"/>
    </source>
</evidence>
<keyword evidence="4" id="KW-1185">Reference proteome</keyword>
<organism evidence="3 4">
    <name type="scientific">Ficus carica</name>
    <name type="common">Common fig</name>
    <dbReference type="NCBI Taxonomy" id="3494"/>
    <lineage>
        <taxon>Eukaryota</taxon>
        <taxon>Viridiplantae</taxon>
        <taxon>Streptophyta</taxon>
        <taxon>Embryophyta</taxon>
        <taxon>Tracheophyta</taxon>
        <taxon>Spermatophyta</taxon>
        <taxon>Magnoliopsida</taxon>
        <taxon>eudicotyledons</taxon>
        <taxon>Gunneridae</taxon>
        <taxon>Pentapetalae</taxon>
        <taxon>rosids</taxon>
        <taxon>fabids</taxon>
        <taxon>Rosales</taxon>
        <taxon>Moraceae</taxon>
        <taxon>Ficeae</taxon>
        <taxon>Ficus</taxon>
    </lineage>
</organism>
<comment type="caution">
    <text evidence="3">The sequence shown here is derived from an EMBL/GenBank/DDBJ whole genome shotgun (WGS) entry which is preliminary data.</text>
</comment>
<feature type="region of interest" description="Disordered" evidence="2">
    <location>
        <begin position="252"/>
        <end position="300"/>
    </location>
</feature>
<gene>
    <name evidence="3" type="ORF">TIFTF001_013901</name>
</gene>
<feature type="compositionally biased region" description="Acidic residues" evidence="2">
    <location>
        <begin position="276"/>
        <end position="286"/>
    </location>
</feature>
<reference evidence="3" key="1">
    <citation type="submission" date="2023-07" db="EMBL/GenBank/DDBJ databases">
        <title>draft genome sequence of fig (Ficus carica).</title>
        <authorList>
            <person name="Takahashi T."/>
            <person name="Nishimura K."/>
        </authorList>
    </citation>
    <scope>NUCLEOTIDE SEQUENCE</scope>
</reference>
<dbReference type="EMBL" id="BTGU01000019">
    <property type="protein sequence ID" value="GMN44709.1"/>
    <property type="molecule type" value="Genomic_DNA"/>
</dbReference>
<protein>
    <submittedName>
        <fullName evidence="3">Uncharacterized protein</fullName>
    </submittedName>
</protein>
<keyword evidence="1" id="KW-0175">Coiled coil</keyword>
<proteinExistence type="predicted"/>
<evidence type="ECO:0000313" key="3">
    <source>
        <dbReference type="EMBL" id="GMN44709.1"/>
    </source>
</evidence>
<accession>A0AA88DIC6</accession>
<feature type="region of interest" description="Disordered" evidence="2">
    <location>
        <begin position="96"/>
        <end position="126"/>
    </location>
</feature>